<dbReference type="Proteomes" id="UP001152320">
    <property type="component" value="Chromosome 7"/>
</dbReference>
<keyword evidence="2" id="KW-1133">Transmembrane helix</keyword>
<evidence type="ECO:0000313" key="3">
    <source>
        <dbReference type="EMBL" id="KAJ8038459.1"/>
    </source>
</evidence>
<sequence>MAREGKGTPDVSPLLFTAPPYTEKGGNSANNQTKFKILGAITIIAIVVAGIVSVTHLLFHPSSSEGSRLDGSKEDLIFGGHRKEFLLEFTLGGKSHKELIQVDEDQKLVIISDVDAGFSVTLDYYMGIAIIKNTSSSDCFFTRVEHISVYRTNKIKTIRPIVVQEVRNFSSPWSSDNTETITLLRSNVIPPEYLQLTSNQRISKQCIDSASYWLEGKPPPHRQRRKMSEDFVTWLEGIPPSRRKEGKMAYDFVTWIPIATQHPPEA</sequence>
<feature type="transmembrane region" description="Helical" evidence="2">
    <location>
        <begin position="37"/>
        <end position="59"/>
    </location>
</feature>
<comment type="caution">
    <text evidence="3">The sequence shown here is derived from an EMBL/GenBank/DDBJ whole genome shotgun (WGS) entry which is preliminary data.</text>
</comment>
<accession>A0A9Q1H9Z0</accession>
<reference evidence="3" key="1">
    <citation type="submission" date="2021-10" db="EMBL/GenBank/DDBJ databases">
        <title>Tropical sea cucumber genome reveals ecological adaptation and Cuvierian tubules defense mechanism.</title>
        <authorList>
            <person name="Chen T."/>
        </authorList>
    </citation>
    <scope>NUCLEOTIDE SEQUENCE</scope>
    <source>
        <strain evidence="3">Nanhai2018</strain>
        <tissue evidence="3">Muscle</tissue>
    </source>
</reference>
<name>A0A9Q1H9Z0_HOLLE</name>
<keyword evidence="2" id="KW-0472">Membrane</keyword>
<organism evidence="3 4">
    <name type="scientific">Holothuria leucospilota</name>
    <name type="common">Black long sea cucumber</name>
    <name type="synonym">Mertensiothuria leucospilota</name>
    <dbReference type="NCBI Taxonomy" id="206669"/>
    <lineage>
        <taxon>Eukaryota</taxon>
        <taxon>Metazoa</taxon>
        <taxon>Echinodermata</taxon>
        <taxon>Eleutherozoa</taxon>
        <taxon>Echinozoa</taxon>
        <taxon>Holothuroidea</taxon>
        <taxon>Aspidochirotacea</taxon>
        <taxon>Aspidochirotida</taxon>
        <taxon>Holothuriidae</taxon>
        <taxon>Holothuria</taxon>
    </lineage>
</organism>
<proteinExistence type="predicted"/>
<gene>
    <name evidence="3" type="ORF">HOLleu_15893</name>
</gene>
<protein>
    <submittedName>
        <fullName evidence="3">Uncharacterized protein</fullName>
    </submittedName>
</protein>
<dbReference type="EMBL" id="JAIZAY010000007">
    <property type="protein sequence ID" value="KAJ8038459.1"/>
    <property type="molecule type" value="Genomic_DNA"/>
</dbReference>
<feature type="region of interest" description="Disordered" evidence="1">
    <location>
        <begin position="1"/>
        <end position="25"/>
    </location>
</feature>
<evidence type="ECO:0000256" key="1">
    <source>
        <dbReference type="SAM" id="MobiDB-lite"/>
    </source>
</evidence>
<evidence type="ECO:0000313" key="4">
    <source>
        <dbReference type="Proteomes" id="UP001152320"/>
    </source>
</evidence>
<dbReference type="AlphaFoldDB" id="A0A9Q1H9Z0"/>
<evidence type="ECO:0000256" key="2">
    <source>
        <dbReference type="SAM" id="Phobius"/>
    </source>
</evidence>
<keyword evidence="2" id="KW-0812">Transmembrane</keyword>
<keyword evidence="4" id="KW-1185">Reference proteome</keyword>